<name>A0ABR9CXA8_9GAMM</name>
<evidence type="ECO:0000313" key="9">
    <source>
        <dbReference type="Proteomes" id="UP000652176"/>
    </source>
</evidence>
<comment type="similarity">
    <text evidence="6 7">Belongs to the FliO/MopB family.</text>
</comment>
<evidence type="ECO:0000256" key="5">
    <source>
        <dbReference type="ARBA" id="ARBA00023143"/>
    </source>
</evidence>
<protein>
    <recommendedName>
        <fullName evidence="7">Flagellar protein</fullName>
    </recommendedName>
</protein>
<keyword evidence="4 7" id="KW-0472">Membrane</keyword>
<keyword evidence="8" id="KW-0282">Flagellum</keyword>
<keyword evidence="8" id="KW-0969">Cilium</keyword>
<gene>
    <name evidence="8" type="primary">fliO</name>
    <name evidence="8" type="ORF">IE877_01555</name>
</gene>
<evidence type="ECO:0000256" key="7">
    <source>
        <dbReference type="RuleBase" id="RU362064"/>
    </source>
</evidence>
<evidence type="ECO:0000256" key="1">
    <source>
        <dbReference type="ARBA" id="ARBA00022475"/>
    </source>
</evidence>
<comment type="caution">
    <text evidence="8">The sequence shown here is derived from an EMBL/GenBank/DDBJ whole genome shotgun (WGS) entry which is preliminary data.</text>
</comment>
<evidence type="ECO:0000256" key="4">
    <source>
        <dbReference type="ARBA" id="ARBA00023136"/>
    </source>
</evidence>
<dbReference type="InterPro" id="IPR052205">
    <property type="entry name" value="FliO/MopB"/>
</dbReference>
<evidence type="ECO:0000256" key="3">
    <source>
        <dbReference type="ARBA" id="ARBA00022989"/>
    </source>
</evidence>
<evidence type="ECO:0000256" key="6">
    <source>
        <dbReference type="ARBA" id="ARBA00037937"/>
    </source>
</evidence>
<dbReference type="EMBL" id="JACXSS010000001">
    <property type="protein sequence ID" value="MBD9354578.1"/>
    <property type="molecule type" value="Genomic_DNA"/>
</dbReference>
<feature type="transmembrane region" description="Helical" evidence="7">
    <location>
        <begin position="40"/>
        <end position="61"/>
    </location>
</feature>
<dbReference type="NCBIfam" id="TIGR03500">
    <property type="entry name" value="FliO_TIGR"/>
    <property type="match status" value="1"/>
</dbReference>
<dbReference type="PANTHER" id="PTHR38766">
    <property type="entry name" value="FLAGELLAR PROTEIN FLIO"/>
    <property type="match status" value="1"/>
</dbReference>
<dbReference type="PANTHER" id="PTHR38766:SF1">
    <property type="entry name" value="FLAGELLAR PROTEIN FLIO"/>
    <property type="match status" value="1"/>
</dbReference>
<accession>A0ABR9CXA8</accession>
<dbReference type="InterPro" id="IPR022781">
    <property type="entry name" value="Flagellar_biosynth_FliO"/>
</dbReference>
<evidence type="ECO:0000256" key="2">
    <source>
        <dbReference type="ARBA" id="ARBA00022692"/>
    </source>
</evidence>
<dbReference type="Proteomes" id="UP000652176">
    <property type="component" value="Unassembled WGS sequence"/>
</dbReference>
<evidence type="ECO:0000313" key="8">
    <source>
        <dbReference type="EMBL" id="MBD9354578.1"/>
    </source>
</evidence>
<organism evidence="8 9">
    <name type="scientific">Methylomonas albis</name>
    <dbReference type="NCBI Taxonomy" id="1854563"/>
    <lineage>
        <taxon>Bacteria</taxon>
        <taxon>Pseudomonadati</taxon>
        <taxon>Pseudomonadota</taxon>
        <taxon>Gammaproteobacteria</taxon>
        <taxon>Methylococcales</taxon>
        <taxon>Methylococcaceae</taxon>
        <taxon>Methylomonas</taxon>
    </lineage>
</organism>
<reference evidence="8 9" key="1">
    <citation type="submission" date="2020-09" db="EMBL/GenBank/DDBJ databases">
        <title>Methylomonas albis sp. nov. and Methylomonas fluvii sp. nov.: Two cold-adapted methanotrophs from the River Elbe and an amended description of Methylovulum psychrotolerans strain Eb1.</title>
        <authorList>
            <person name="Bussmann I.K."/>
            <person name="Klings K.-W."/>
            <person name="Warnstedt J."/>
            <person name="Hoppert M."/>
            <person name="Saborowski A."/>
            <person name="Horn F."/>
            <person name="Liebner S."/>
        </authorList>
    </citation>
    <scope>NUCLEOTIDE SEQUENCE [LARGE SCALE GENOMIC DNA]</scope>
    <source>
        <strain evidence="8 9">EbA</strain>
    </source>
</reference>
<dbReference type="Pfam" id="PF04347">
    <property type="entry name" value="FliO"/>
    <property type="match status" value="1"/>
</dbReference>
<keyword evidence="5 7" id="KW-0975">Bacterial flagellum</keyword>
<comment type="subcellular location">
    <subcellularLocation>
        <location evidence="7">Cell membrane</location>
    </subcellularLocation>
    <subcellularLocation>
        <location evidence="7">Bacterial flagellum basal body</location>
    </subcellularLocation>
</comment>
<keyword evidence="9" id="KW-1185">Reference proteome</keyword>
<sequence>MSVSRLATQITSVLIAPIAWADEAATLPRQTAKVVTSGDVAQWVLALLLVLALFFLSVWLLRKSGSLAFVGKSQLAVLAGLSLGMREKLVLVKVGEKQLLLGVSGGRIDKLLELEGDQRLFMNSAASQETNVFAKKLLQVMQGKHHD</sequence>
<dbReference type="RefSeq" id="WP_192372587.1">
    <property type="nucleotide sequence ID" value="NZ_CAJHIV010000001.1"/>
</dbReference>
<keyword evidence="8" id="KW-0966">Cell projection</keyword>
<proteinExistence type="inferred from homology"/>
<keyword evidence="2 7" id="KW-0812">Transmembrane</keyword>
<keyword evidence="3 7" id="KW-1133">Transmembrane helix</keyword>
<keyword evidence="1 7" id="KW-1003">Cell membrane</keyword>